<feature type="compositionally biased region" description="Basic and acidic residues" evidence="1">
    <location>
        <begin position="121"/>
        <end position="130"/>
    </location>
</feature>
<name>A0A8H4X5L7_9HYPO</name>
<protein>
    <submittedName>
        <fullName evidence="2">Uncharacterized protein</fullName>
    </submittedName>
</protein>
<proteinExistence type="predicted"/>
<reference evidence="2" key="2">
    <citation type="submission" date="2020-05" db="EMBL/GenBank/DDBJ databases">
        <authorList>
            <person name="Kim H.-S."/>
            <person name="Proctor R.H."/>
            <person name="Brown D.W."/>
        </authorList>
    </citation>
    <scope>NUCLEOTIDE SEQUENCE</scope>
    <source>
        <strain evidence="2">NRRL 20472</strain>
    </source>
</reference>
<feature type="compositionally biased region" description="Acidic residues" evidence="1">
    <location>
        <begin position="131"/>
        <end position="144"/>
    </location>
</feature>
<feature type="region of interest" description="Disordered" evidence="1">
    <location>
        <begin position="121"/>
        <end position="152"/>
    </location>
</feature>
<keyword evidence="3" id="KW-1185">Reference proteome</keyword>
<evidence type="ECO:0000256" key="1">
    <source>
        <dbReference type="SAM" id="MobiDB-lite"/>
    </source>
</evidence>
<dbReference type="EMBL" id="JABEXW010000518">
    <property type="protein sequence ID" value="KAF4962822.1"/>
    <property type="molecule type" value="Genomic_DNA"/>
</dbReference>
<dbReference type="OrthoDB" id="10638864at2759"/>
<organism evidence="2 3">
    <name type="scientific">Fusarium sarcochroum</name>
    <dbReference type="NCBI Taxonomy" id="1208366"/>
    <lineage>
        <taxon>Eukaryota</taxon>
        <taxon>Fungi</taxon>
        <taxon>Dikarya</taxon>
        <taxon>Ascomycota</taxon>
        <taxon>Pezizomycotina</taxon>
        <taxon>Sordariomycetes</taxon>
        <taxon>Hypocreomycetidae</taxon>
        <taxon>Hypocreales</taxon>
        <taxon>Nectriaceae</taxon>
        <taxon>Fusarium</taxon>
        <taxon>Fusarium lateritium species complex</taxon>
    </lineage>
</organism>
<sequence length="192" mass="21546">MTTSAPNSEKKPIAEKVSSCHQAFADLCNTLETQAEADVSSWKVSQQVKEGDISLNTVKHEFDRFQLWCNATHANEEGPSSLDDGLQLAAYICKAVLDILNNLEELLEDAKDILDGKKIPWDQEVSHPSESDDDTDDDDDDDDDSARTWFKGPEDKSELFQIRDCIVNGIDCLNRLNTAIEWNVARRLDSQT</sequence>
<dbReference type="Proteomes" id="UP000622797">
    <property type="component" value="Unassembled WGS sequence"/>
</dbReference>
<reference evidence="2" key="1">
    <citation type="journal article" date="2020" name="BMC Genomics">
        <title>Correction to: Identification and distribution of gene clusters required for synthesis of sphingolipid metabolism inhibitors in diverse species of the filamentous fungus Fusarium.</title>
        <authorList>
            <person name="Kim H.S."/>
            <person name="Lohmar J.M."/>
            <person name="Busman M."/>
            <person name="Brown D.W."/>
            <person name="Naumann T.A."/>
            <person name="Divon H.H."/>
            <person name="Lysoe E."/>
            <person name="Uhlig S."/>
            <person name="Proctor R.H."/>
        </authorList>
    </citation>
    <scope>NUCLEOTIDE SEQUENCE</scope>
    <source>
        <strain evidence="2">NRRL 20472</strain>
    </source>
</reference>
<dbReference type="AlphaFoldDB" id="A0A8H4X5L7"/>
<gene>
    <name evidence="2" type="ORF">FSARC_9105</name>
</gene>
<evidence type="ECO:0000313" key="2">
    <source>
        <dbReference type="EMBL" id="KAF4962822.1"/>
    </source>
</evidence>
<accession>A0A8H4X5L7</accession>
<comment type="caution">
    <text evidence="2">The sequence shown here is derived from an EMBL/GenBank/DDBJ whole genome shotgun (WGS) entry which is preliminary data.</text>
</comment>
<evidence type="ECO:0000313" key="3">
    <source>
        <dbReference type="Proteomes" id="UP000622797"/>
    </source>
</evidence>